<keyword evidence="3 7" id="KW-0732">Signal</keyword>
<comment type="similarity">
    <text evidence="2 6">Belongs to the bacterial solute-binding protein 3 family.</text>
</comment>
<dbReference type="PROSITE" id="PS01039">
    <property type="entry name" value="SBP_BACTERIAL_3"/>
    <property type="match status" value="1"/>
</dbReference>
<dbReference type="EMBL" id="CCRF01000030">
    <property type="protein sequence ID" value="CEE00646.1"/>
    <property type="molecule type" value="Genomic_DNA"/>
</dbReference>
<evidence type="ECO:0000313" key="11">
    <source>
        <dbReference type="Proteomes" id="UP000040576"/>
    </source>
</evidence>
<feature type="domain" description="Solute-binding protein family 3/N-terminal" evidence="8">
    <location>
        <begin position="37"/>
        <end position="256"/>
    </location>
</feature>
<dbReference type="Gene3D" id="3.40.190.10">
    <property type="entry name" value="Periplasmic binding protein-like II"/>
    <property type="match status" value="2"/>
</dbReference>
<evidence type="ECO:0000256" key="7">
    <source>
        <dbReference type="SAM" id="SignalP"/>
    </source>
</evidence>
<evidence type="ECO:0000259" key="8">
    <source>
        <dbReference type="SMART" id="SM00062"/>
    </source>
</evidence>
<dbReference type="AlphaFoldDB" id="A0A090IRF1"/>
<dbReference type="CDD" id="cd13530">
    <property type="entry name" value="PBP2_peptides_like"/>
    <property type="match status" value="1"/>
</dbReference>
<accession>A0A090IRF1</accession>
<evidence type="ECO:0000313" key="10">
    <source>
        <dbReference type="EMBL" id="CEE00646.1"/>
    </source>
</evidence>
<comment type="subcellular location">
    <subcellularLocation>
        <location evidence="1">Cell envelope</location>
    </subcellularLocation>
</comment>
<dbReference type="SMART" id="SM00079">
    <property type="entry name" value="PBPe"/>
    <property type="match status" value="1"/>
</dbReference>
<proteinExistence type="inferred from homology"/>
<evidence type="ECO:0000256" key="3">
    <source>
        <dbReference type="ARBA" id="ARBA00022729"/>
    </source>
</evidence>
<dbReference type="PANTHER" id="PTHR35936">
    <property type="entry name" value="MEMBRANE-BOUND LYTIC MUREIN TRANSGLYCOSYLASE F"/>
    <property type="match status" value="1"/>
</dbReference>
<gene>
    <name evidence="10" type="ORF">BT1A1_0796</name>
</gene>
<dbReference type="GO" id="GO:0030313">
    <property type="term" value="C:cell envelope"/>
    <property type="evidence" value="ECO:0007669"/>
    <property type="project" value="UniProtKB-SubCell"/>
</dbReference>
<feature type="chain" id="PRO_5039032229" evidence="7">
    <location>
        <begin position="20"/>
        <end position="260"/>
    </location>
</feature>
<evidence type="ECO:0000256" key="5">
    <source>
        <dbReference type="ARBA" id="ARBA00023288"/>
    </source>
</evidence>
<evidence type="ECO:0000256" key="2">
    <source>
        <dbReference type="ARBA" id="ARBA00010333"/>
    </source>
</evidence>
<protein>
    <submittedName>
        <fullName evidence="10">Family 3 extracellular solute-binding protein</fullName>
    </submittedName>
</protein>
<evidence type="ECO:0000256" key="6">
    <source>
        <dbReference type="RuleBase" id="RU003744"/>
    </source>
</evidence>
<dbReference type="PROSITE" id="PS51257">
    <property type="entry name" value="PROKAR_LIPOPROTEIN"/>
    <property type="match status" value="1"/>
</dbReference>
<dbReference type="Pfam" id="PF00497">
    <property type="entry name" value="SBP_bac_3"/>
    <property type="match status" value="1"/>
</dbReference>
<sequence length="260" mass="28821">MKKQFKIMVMFLSFVLLLAACGKSNDMSSNSSKNDKVLKMATSADFKPFESRDKEGNIVGFDIDLANLIADELGYKLEIQDMNFDGLIGALQSKRVDMVMAGMSTTEKRKKNVDFSKEYHRSGEMFLSLPDKKIESLESLEGKTVGVQLGTIQEEGANELSKKYGFTVKPVDNAGVLIQELLSNRVDAVYMDSVVAVGYRDEQGLFGFDDPTTSSPGMAIAFPKGSDLVDDVNKALDKLEKEGKIKELKEKWKLDQVAIE</sequence>
<evidence type="ECO:0000259" key="9">
    <source>
        <dbReference type="SMART" id="SM00079"/>
    </source>
</evidence>
<dbReference type="GO" id="GO:0016020">
    <property type="term" value="C:membrane"/>
    <property type="evidence" value="ECO:0007669"/>
    <property type="project" value="InterPro"/>
</dbReference>
<dbReference type="SMART" id="SM00062">
    <property type="entry name" value="PBPb"/>
    <property type="match status" value="1"/>
</dbReference>
<dbReference type="SUPFAM" id="SSF53850">
    <property type="entry name" value="Periplasmic binding protein-like II"/>
    <property type="match status" value="1"/>
</dbReference>
<keyword evidence="5" id="KW-0449">Lipoprotein</keyword>
<keyword evidence="11" id="KW-1185">Reference proteome</keyword>
<dbReference type="InterPro" id="IPR018313">
    <property type="entry name" value="SBP_3_CS"/>
</dbReference>
<reference evidence="10 11" key="1">
    <citation type="submission" date="2014-07" db="EMBL/GenBank/DDBJ databases">
        <authorList>
            <person name="Wibberg Daniel"/>
        </authorList>
    </citation>
    <scope>NUCLEOTIDE SEQUENCE [LARGE SCALE GENOMIC DNA]</scope>
</reference>
<evidence type="ECO:0000256" key="1">
    <source>
        <dbReference type="ARBA" id="ARBA00004196"/>
    </source>
</evidence>
<dbReference type="GO" id="GO:0015276">
    <property type="term" value="F:ligand-gated monoatomic ion channel activity"/>
    <property type="evidence" value="ECO:0007669"/>
    <property type="project" value="InterPro"/>
</dbReference>
<feature type="domain" description="Ionotropic glutamate receptor C-terminal" evidence="9">
    <location>
        <begin position="37"/>
        <end position="255"/>
    </location>
</feature>
<dbReference type="InterPro" id="IPR001320">
    <property type="entry name" value="Iontro_rcpt_C"/>
</dbReference>
<dbReference type="PANTHER" id="PTHR35936:SF17">
    <property type="entry name" value="ARGININE-BINDING EXTRACELLULAR PROTEIN ARTP"/>
    <property type="match status" value="1"/>
</dbReference>
<keyword evidence="4" id="KW-0564">Palmitate</keyword>
<dbReference type="InterPro" id="IPR001638">
    <property type="entry name" value="Solute-binding_3/MltF_N"/>
</dbReference>
<evidence type="ECO:0000256" key="4">
    <source>
        <dbReference type="ARBA" id="ARBA00023139"/>
    </source>
</evidence>
<dbReference type="RefSeq" id="WP_034768361.1">
    <property type="nucleotide sequence ID" value="NZ_CCRF01000030.1"/>
</dbReference>
<dbReference type="Proteomes" id="UP000040576">
    <property type="component" value="Unassembled WGS sequence"/>
</dbReference>
<name>A0A090IRF1_9BACI</name>
<organism evidence="10 11">
    <name type="scientific">Caldibacillus thermoamylovorans</name>
    <dbReference type="NCBI Taxonomy" id="35841"/>
    <lineage>
        <taxon>Bacteria</taxon>
        <taxon>Bacillati</taxon>
        <taxon>Bacillota</taxon>
        <taxon>Bacilli</taxon>
        <taxon>Bacillales</taxon>
        <taxon>Bacillaceae</taxon>
        <taxon>Caldibacillus</taxon>
    </lineage>
</organism>
<feature type="signal peptide" evidence="7">
    <location>
        <begin position="1"/>
        <end position="19"/>
    </location>
</feature>